<reference evidence="5" key="2">
    <citation type="submission" date="2021-04" db="EMBL/GenBank/DDBJ databases">
        <authorList>
            <person name="Gilroy R."/>
        </authorList>
    </citation>
    <scope>NUCLEOTIDE SEQUENCE</scope>
    <source>
        <strain evidence="5">ChiHjej12B11-24981</strain>
    </source>
</reference>
<dbReference type="GO" id="GO:0003700">
    <property type="term" value="F:DNA-binding transcription factor activity"/>
    <property type="evidence" value="ECO:0007669"/>
    <property type="project" value="InterPro"/>
</dbReference>
<comment type="caution">
    <text evidence="5">The sequence shown here is derived from an EMBL/GenBank/DDBJ whole genome shotgun (WGS) entry which is preliminary data.</text>
</comment>
<dbReference type="PANTHER" id="PTHR43280:SF32">
    <property type="entry name" value="TRANSCRIPTIONAL REGULATORY PROTEIN"/>
    <property type="match status" value="1"/>
</dbReference>
<dbReference type="SUPFAM" id="SSF46689">
    <property type="entry name" value="Homeodomain-like"/>
    <property type="match status" value="1"/>
</dbReference>
<keyword evidence="3" id="KW-0804">Transcription</keyword>
<dbReference type="Pfam" id="PF12833">
    <property type="entry name" value="HTH_18"/>
    <property type="match status" value="1"/>
</dbReference>
<organism evidence="5 6">
    <name type="scientific">Candidatus Bacteroides merdipullorum</name>
    <dbReference type="NCBI Taxonomy" id="2838474"/>
    <lineage>
        <taxon>Bacteria</taxon>
        <taxon>Pseudomonadati</taxon>
        <taxon>Bacteroidota</taxon>
        <taxon>Bacteroidia</taxon>
        <taxon>Bacteroidales</taxon>
        <taxon>Bacteroidaceae</taxon>
        <taxon>Bacteroides</taxon>
    </lineage>
</organism>
<protein>
    <submittedName>
        <fullName evidence="5">Helix-turn-helix transcriptional regulator</fullName>
    </submittedName>
</protein>
<evidence type="ECO:0000313" key="5">
    <source>
        <dbReference type="EMBL" id="HIZ01029.1"/>
    </source>
</evidence>
<feature type="domain" description="HTH araC/xylS-type" evidence="4">
    <location>
        <begin position="215"/>
        <end position="293"/>
    </location>
</feature>
<reference evidence="5" key="1">
    <citation type="journal article" date="2021" name="PeerJ">
        <title>Extensive microbial diversity within the chicken gut microbiome revealed by metagenomics and culture.</title>
        <authorList>
            <person name="Gilroy R."/>
            <person name="Ravi A."/>
            <person name="Getino M."/>
            <person name="Pursley I."/>
            <person name="Horton D.L."/>
            <person name="Alikhan N.F."/>
            <person name="Baker D."/>
            <person name="Gharbi K."/>
            <person name="Hall N."/>
            <person name="Watson M."/>
            <person name="Adriaenssens E.M."/>
            <person name="Foster-Nyarko E."/>
            <person name="Jarju S."/>
            <person name="Secka A."/>
            <person name="Antonio M."/>
            <person name="Oren A."/>
            <person name="Chaudhuri R.R."/>
            <person name="La Ragione R."/>
            <person name="Hildebrand F."/>
            <person name="Pallen M.J."/>
        </authorList>
    </citation>
    <scope>NUCLEOTIDE SEQUENCE</scope>
    <source>
        <strain evidence="5">ChiHjej12B11-24981</strain>
    </source>
</reference>
<dbReference type="InterPro" id="IPR018060">
    <property type="entry name" value="HTH_AraC"/>
</dbReference>
<dbReference type="AlphaFoldDB" id="A0A9D2CX05"/>
<sequence length="293" mass="33694">MLDIKTVCECNRCLGSKTWHPQAAVINLENPGLGQQAVKFDFYAILLIEDSAGCGDCCGRRYYDFAYATMVFLTPGEAFRMSKENTLPPRGLLLAFDPMLLLSTALCRHIDQYTFFHYRQEEALHLSQRETERVRHYFDDIDEELHHAIDGHSRTLLSRLIELLLDYCTRYYERQFITREDKNKRLLAQLERWADDYIGAGRMAGGRMPAAADCARLLGLSEAYFGDLLHFETGQNLAEYFQLRRLEMAKRLLQTGANTPAQVARQLGFDSIARFNLVFQKYTGQAPSEYSLN</sequence>
<dbReference type="Gene3D" id="1.10.10.60">
    <property type="entry name" value="Homeodomain-like"/>
    <property type="match status" value="2"/>
</dbReference>
<dbReference type="EMBL" id="DXCK01000036">
    <property type="protein sequence ID" value="HIZ01029.1"/>
    <property type="molecule type" value="Genomic_DNA"/>
</dbReference>
<dbReference type="PANTHER" id="PTHR43280">
    <property type="entry name" value="ARAC-FAMILY TRANSCRIPTIONAL REGULATOR"/>
    <property type="match status" value="1"/>
</dbReference>
<dbReference type="InterPro" id="IPR009057">
    <property type="entry name" value="Homeodomain-like_sf"/>
</dbReference>
<evidence type="ECO:0000256" key="2">
    <source>
        <dbReference type="ARBA" id="ARBA00023125"/>
    </source>
</evidence>
<evidence type="ECO:0000256" key="1">
    <source>
        <dbReference type="ARBA" id="ARBA00023015"/>
    </source>
</evidence>
<dbReference type="GO" id="GO:0043565">
    <property type="term" value="F:sequence-specific DNA binding"/>
    <property type="evidence" value="ECO:0007669"/>
    <property type="project" value="InterPro"/>
</dbReference>
<dbReference type="SMART" id="SM00342">
    <property type="entry name" value="HTH_ARAC"/>
    <property type="match status" value="1"/>
</dbReference>
<evidence type="ECO:0000256" key="3">
    <source>
        <dbReference type="ARBA" id="ARBA00023163"/>
    </source>
</evidence>
<dbReference type="PROSITE" id="PS01124">
    <property type="entry name" value="HTH_ARAC_FAMILY_2"/>
    <property type="match status" value="1"/>
</dbReference>
<dbReference type="Proteomes" id="UP000824023">
    <property type="component" value="Unassembled WGS sequence"/>
</dbReference>
<proteinExistence type="predicted"/>
<gene>
    <name evidence="5" type="ORF">H9819_02090</name>
</gene>
<accession>A0A9D2CX05</accession>
<evidence type="ECO:0000259" key="4">
    <source>
        <dbReference type="PROSITE" id="PS01124"/>
    </source>
</evidence>
<name>A0A9D2CX05_9BACE</name>
<keyword evidence="2" id="KW-0238">DNA-binding</keyword>
<evidence type="ECO:0000313" key="6">
    <source>
        <dbReference type="Proteomes" id="UP000824023"/>
    </source>
</evidence>
<keyword evidence="1" id="KW-0805">Transcription regulation</keyword>